<dbReference type="InterPro" id="IPR036291">
    <property type="entry name" value="NAD(P)-bd_dom_sf"/>
</dbReference>
<dbReference type="AlphaFoldDB" id="A0A9D5JZB9"/>
<organism evidence="4 5">
    <name type="scientific">candidate division KSB3 bacterium</name>
    <dbReference type="NCBI Taxonomy" id="2044937"/>
    <lineage>
        <taxon>Bacteria</taxon>
        <taxon>candidate division KSB3</taxon>
    </lineage>
</organism>
<evidence type="ECO:0000313" key="5">
    <source>
        <dbReference type="Proteomes" id="UP000649604"/>
    </source>
</evidence>
<dbReference type="PANTHER" id="PTHR43669">
    <property type="entry name" value="5-KETO-D-GLUCONATE 5-REDUCTASE"/>
    <property type="match status" value="1"/>
</dbReference>
<evidence type="ECO:0000256" key="1">
    <source>
        <dbReference type="ARBA" id="ARBA00006484"/>
    </source>
</evidence>
<dbReference type="PRINTS" id="PR00080">
    <property type="entry name" value="SDRFAMILY"/>
</dbReference>
<keyword evidence="2" id="KW-0560">Oxidoreductase</keyword>
<dbReference type="Proteomes" id="UP000649604">
    <property type="component" value="Unassembled WGS sequence"/>
</dbReference>
<protein>
    <submittedName>
        <fullName evidence="4">SDR family oxidoreductase</fullName>
    </submittedName>
</protein>
<reference evidence="4" key="1">
    <citation type="submission" date="2019-11" db="EMBL/GenBank/DDBJ databases">
        <title>Microbial mats filling the niche in hypersaline microbial mats.</title>
        <authorList>
            <person name="Wong H.L."/>
            <person name="Macleod F.I."/>
            <person name="White R.A. III"/>
            <person name="Burns B.P."/>
        </authorList>
    </citation>
    <scope>NUCLEOTIDE SEQUENCE</scope>
    <source>
        <strain evidence="4">Rbin_158</strain>
    </source>
</reference>
<dbReference type="InterPro" id="IPR002347">
    <property type="entry name" value="SDR_fam"/>
</dbReference>
<dbReference type="GO" id="GO:0016491">
    <property type="term" value="F:oxidoreductase activity"/>
    <property type="evidence" value="ECO:0007669"/>
    <property type="project" value="UniProtKB-KW"/>
</dbReference>
<dbReference type="SUPFAM" id="SSF51735">
    <property type="entry name" value="NAD(P)-binding Rossmann-fold domains"/>
    <property type="match status" value="1"/>
</dbReference>
<evidence type="ECO:0000256" key="3">
    <source>
        <dbReference type="RuleBase" id="RU000363"/>
    </source>
</evidence>
<comment type="similarity">
    <text evidence="1 3">Belongs to the short-chain dehydrogenases/reductases (SDR) family.</text>
</comment>
<dbReference type="Gene3D" id="3.40.50.720">
    <property type="entry name" value="NAD(P)-binding Rossmann-like Domain"/>
    <property type="match status" value="1"/>
</dbReference>
<sequence length="264" mass="28303">MQTTQSGHSLVPNLFSLEGKIALITGSSQGLGLILARGLGQAGATIVLNGRNQDKLNKTVAALAKEGFRVHGYAFDVTDSAQIQQAIPTIEQEVGAIDILVNNAGIQSRAPLETFDEATWRKILETNLTSVFLVTKQVVQGMIARKSGKIINICSLQSEFGRATIAPYTASKGGVKLLTKGMATDWGKYNIQVNGLGPGYFLTEMTQPLADNPQFDAWLKARTPMGRWGDPQELLGAMIFLASEASNFMSGQILYIDGGILATV</sequence>
<evidence type="ECO:0000256" key="2">
    <source>
        <dbReference type="ARBA" id="ARBA00023002"/>
    </source>
</evidence>
<name>A0A9D5JZB9_9BACT</name>
<dbReference type="InterPro" id="IPR020904">
    <property type="entry name" value="Sc_DH/Rdtase_CS"/>
</dbReference>
<proteinExistence type="inferred from homology"/>
<dbReference type="PROSITE" id="PS00061">
    <property type="entry name" value="ADH_SHORT"/>
    <property type="match status" value="1"/>
</dbReference>
<dbReference type="CDD" id="cd05347">
    <property type="entry name" value="Ga5DH-like_SDR_c"/>
    <property type="match status" value="1"/>
</dbReference>
<dbReference type="PRINTS" id="PR00081">
    <property type="entry name" value="GDHRDH"/>
</dbReference>
<dbReference type="FunFam" id="3.40.50.720:FF:000084">
    <property type="entry name" value="Short-chain dehydrogenase reductase"/>
    <property type="match status" value="1"/>
</dbReference>
<dbReference type="Pfam" id="PF00106">
    <property type="entry name" value="adh_short"/>
    <property type="match status" value="1"/>
</dbReference>
<dbReference type="EMBL" id="WJJP01000653">
    <property type="protein sequence ID" value="MBD3326883.1"/>
    <property type="molecule type" value="Genomic_DNA"/>
</dbReference>
<evidence type="ECO:0000313" key="4">
    <source>
        <dbReference type="EMBL" id="MBD3326883.1"/>
    </source>
</evidence>
<dbReference type="PANTHER" id="PTHR43669:SF14">
    <property type="entry name" value="OXIDOREDUCTASE"/>
    <property type="match status" value="1"/>
</dbReference>
<comment type="caution">
    <text evidence="4">The sequence shown here is derived from an EMBL/GenBank/DDBJ whole genome shotgun (WGS) entry which is preliminary data.</text>
</comment>
<gene>
    <name evidence="4" type="ORF">GF339_20025</name>
</gene>
<accession>A0A9D5JZB9</accession>